<dbReference type="Pfam" id="PF00672">
    <property type="entry name" value="HAMP"/>
    <property type="match status" value="1"/>
</dbReference>
<dbReference type="InterPro" id="IPR003661">
    <property type="entry name" value="HisK_dim/P_dom"/>
</dbReference>
<evidence type="ECO:0000256" key="7">
    <source>
        <dbReference type="ARBA" id="ARBA00022679"/>
    </source>
</evidence>
<dbReference type="SUPFAM" id="SSF55874">
    <property type="entry name" value="ATPase domain of HSP90 chaperone/DNA topoisomerase II/histidine kinase"/>
    <property type="match status" value="1"/>
</dbReference>
<keyword evidence="9" id="KW-0547">Nucleotide-binding</keyword>
<dbReference type="Gene3D" id="3.30.565.10">
    <property type="entry name" value="Histidine kinase-like ATPase, C-terminal domain"/>
    <property type="match status" value="1"/>
</dbReference>
<keyword evidence="7" id="KW-0808">Transferase</keyword>
<keyword evidence="12 15" id="KW-1133">Transmembrane helix</keyword>
<evidence type="ECO:0000256" key="5">
    <source>
        <dbReference type="ARBA" id="ARBA00022519"/>
    </source>
</evidence>
<dbReference type="PROSITE" id="PS50109">
    <property type="entry name" value="HIS_KIN"/>
    <property type="match status" value="1"/>
</dbReference>
<dbReference type="GO" id="GO:0005886">
    <property type="term" value="C:plasma membrane"/>
    <property type="evidence" value="ECO:0007669"/>
    <property type="project" value="UniProtKB-SubCell"/>
</dbReference>
<evidence type="ECO:0000256" key="3">
    <source>
        <dbReference type="ARBA" id="ARBA00012438"/>
    </source>
</evidence>
<dbReference type="Pfam" id="PF00512">
    <property type="entry name" value="HisKA"/>
    <property type="match status" value="1"/>
</dbReference>
<organism evidence="18 19">
    <name type="scientific">Luteibacter pinisoli</name>
    <dbReference type="NCBI Taxonomy" id="2589080"/>
    <lineage>
        <taxon>Bacteria</taxon>
        <taxon>Pseudomonadati</taxon>
        <taxon>Pseudomonadota</taxon>
        <taxon>Gammaproteobacteria</taxon>
        <taxon>Lysobacterales</taxon>
        <taxon>Rhodanobacteraceae</taxon>
        <taxon>Luteibacter</taxon>
    </lineage>
</organism>
<dbReference type="SUPFAM" id="SSF47384">
    <property type="entry name" value="Homodimeric domain of signal transducing histidine kinase"/>
    <property type="match status" value="1"/>
</dbReference>
<dbReference type="EC" id="2.7.13.3" evidence="3"/>
<dbReference type="InterPro" id="IPR003594">
    <property type="entry name" value="HATPase_dom"/>
</dbReference>
<keyword evidence="5" id="KW-0997">Cell inner membrane</keyword>
<dbReference type="SMART" id="SM00388">
    <property type="entry name" value="HisKA"/>
    <property type="match status" value="1"/>
</dbReference>
<dbReference type="PRINTS" id="PR00344">
    <property type="entry name" value="BCTRLSENSOR"/>
</dbReference>
<evidence type="ECO:0000256" key="13">
    <source>
        <dbReference type="ARBA" id="ARBA00023012"/>
    </source>
</evidence>
<keyword evidence="11" id="KW-0067">ATP-binding</keyword>
<keyword evidence="14 15" id="KW-0472">Membrane</keyword>
<evidence type="ECO:0000256" key="15">
    <source>
        <dbReference type="SAM" id="Phobius"/>
    </source>
</evidence>
<dbReference type="InterPro" id="IPR004358">
    <property type="entry name" value="Sig_transdc_His_kin-like_C"/>
</dbReference>
<evidence type="ECO:0000256" key="4">
    <source>
        <dbReference type="ARBA" id="ARBA00022475"/>
    </source>
</evidence>
<dbReference type="InterPro" id="IPR050980">
    <property type="entry name" value="2C_sensor_his_kinase"/>
</dbReference>
<keyword evidence="19" id="KW-1185">Reference proteome</keyword>
<feature type="domain" description="Histidine kinase" evidence="16">
    <location>
        <begin position="246"/>
        <end position="445"/>
    </location>
</feature>
<dbReference type="EMBL" id="CP041046">
    <property type="protein sequence ID" value="QDE37726.1"/>
    <property type="molecule type" value="Genomic_DNA"/>
</dbReference>
<proteinExistence type="predicted"/>
<evidence type="ECO:0000256" key="12">
    <source>
        <dbReference type="ARBA" id="ARBA00022989"/>
    </source>
</evidence>
<evidence type="ECO:0000259" key="17">
    <source>
        <dbReference type="PROSITE" id="PS50885"/>
    </source>
</evidence>
<comment type="subcellular location">
    <subcellularLocation>
        <location evidence="2">Cell inner membrane</location>
        <topology evidence="2">Multi-pass membrane protein</topology>
    </subcellularLocation>
</comment>
<protein>
    <recommendedName>
        <fullName evidence="3">histidine kinase</fullName>
        <ecNumber evidence="3">2.7.13.3</ecNumber>
    </recommendedName>
</protein>
<evidence type="ECO:0000256" key="11">
    <source>
        <dbReference type="ARBA" id="ARBA00022840"/>
    </source>
</evidence>
<dbReference type="PANTHER" id="PTHR44936">
    <property type="entry name" value="SENSOR PROTEIN CREC"/>
    <property type="match status" value="1"/>
</dbReference>
<feature type="domain" description="HAMP" evidence="17">
    <location>
        <begin position="186"/>
        <end position="238"/>
    </location>
</feature>
<evidence type="ECO:0000256" key="10">
    <source>
        <dbReference type="ARBA" id="ARBA00022777"/>
    </source>
</evidence>
<dbReference type="SMART" id="SM00387">
    <property type="entry name" value="HATPase_c"/>
    <property type="match status" value="1"/>
</dbReference>
<keyword evidence="6" id="KW-0597">Phosphoprotein</keyword>
<evidence type="ECO:0000313" key="18">
    <source>
        <dbReference type="EMBL" id="QDE37726.1"/>
    </source>
</evidence>
<evidence type="ECO:0000256" key="9">
    <source>
        <dbReference type="ARBA" id="ARBA00022741"/>
    </source>
</evidence>
<dbReference type="PANTHER" id="PTHR44936:SF5">
    <property type="entry name" value="SENSOR HISTIDINE KINASE ENVZ"/>
    <property type="match status" value="1"/>
</dbReference>
<keyword evidence="8 15" id="KW-0812">Transmembrane</keyword>
<dbReference type="Proteomes" id="UP000316093">
    <property type="component" value="Chromosome"/>
</dbReference>
<dbReference type="SMART" id="SM00304">
    <property type="entry name" value="HAMP"/>
    <property type="match status" value="1"/>
</dbReference>
<dbReference type="Pfam" id="PF02518">
    <property type="entry name" value="HATPase_c"/>
    <property type="match status" value="1"/>
</dbReference>
<keyword evidence="10" id="KW-0418">Kinase</keyword>
<evidence type="ECO:0000256" key="14">
    <source>
        <dbReference type="ARBA" id="ARBA00023136"/>
    </source>
</evidence>
<dbReference type="GO" id="GO:0000155">
    <property type="term" value="F:phosphorelay sensor kinase activity"/>
    <property type="evidence" value="ECO:0007669"/>
    <property type="project" value="InterPro"/>
</dbReference>
<dbReference type="OrthoDB" id="9804645at2"/>
<reference evidence="18 19" key="1">
    <citation type="submission" date="2019-06" db="EMBL/GenBank/DDBJ databases">
        <title>A complete genome sequence for Luteibacter pinisoli MAH-14.</title>
        <authorList>
            <person name="Baltrus D.A."/>
        </authorList>
    </citation>
    <scope>NUCLEOTIDE SEQUENCE [LARGE SCALE GENOMIC DNA]</scope>
    <source>
        <strain evidence="18 19">MAH-14</strain>
    </source>
</reference>
<evidence type="ECO:0000259" key="16">
    <source>
        <dbReference type="PROSITE" id="PS50109"/>
    </source>
</evidence>
<comment type="catalytic activity">
    <reaction evidence="1">
        <text>ATP + protein L-histidine = ADP + protein N-phospho-L-histidine.</text>
        <dbReference type="EC" id="2.7.13.3"/>
    </reaction>
</comment>
<sequence>MRPGRWAFDTIGRWLALNIVAAVTIAAGMNAAFVAFAGVWAKPGIEDIGLIDQAVAVARVVDASPPGWRPRLAASASSSAFRTTWLPTAGGLPVPIASTTSHSVGRKIRALMERPTAQVIAYEPGDLDVHGRPETSWGLAINLSDGSWLLFVPPERAWGLNRNTRNVLTGVFEVVCGLLVAAWASRRLARPMERFAQQAQRFGVDVNAPPVHVTGPLEIRLAGQAFNDMQARVQRYVADRTTMLAAISHDLRAPLTRMRLRGEFIEDEEQQRKLFRDVDEMQAMVDASLSFFRDDSDPEPPTRFNLTELVDTVLDDFRDAGSDVAFHTAGSIAYVGRPLTLRRAIANLVDNAVKYGSRAAVTLSADSEYVEMLVDDEGPGIPVPQREDVFRPFFRLESSRNRQTGGAGLGLSAVRSAVRGHGGEIELETRKSGGLRVRVRLPLVSDMPLDASHGTHDRLG</sequence>
<dbReference type="InterPro" id="IPR003660">
    <property type="entry name" value="HAMP_dom"/>
</dbReference>
<dbReference type="InterPro" id="IPR036097">
    <property type="entry name" value="HisK_dim/P_sf"/>
</dbReference>
<name>A0A4Y5YYT6_9GAMM</name>
<dbReference type="Gene3D" id="1.10.287.130">
    <property type="match status" value="1"/>
</dbReference>
<gene>
    <name evidence="18" type="ORF">FIV34_00195</name>
</gene>
<dbReference type="RefSeq" id="WP_139978482.1">
    <property type="nucleotide sequence ID" value="NZ_CP041046.1"/>
</dbReference>
<evidence type="ECO:0000256" key="2">
    <source>
        <dbReference type="ARBA" id="ARBA00004429"/>
    </source>
</evidence>
<dbReference type="InterPro" id="IPR005467">
    <property type="entry name" value="His_kinase_dom"/>
</dbReference>
<dbReference type="GO" id="GO:0005524">
    <property type="term" value="F:ATP binding"/>
    <property type="evidence" value="ECO:0007669"/>
    <property type="project" value="UniProtKB-KW"/>
</dbReference>
<feature type="transmembrane region" description="Helical" evidence="15">
    <location>
        <begin position="12"/>
        <end position="40"/>
    </location>
</feature>
<dbReference type="PROSITE" id="PS50885">
    <property type="entry name" value="HAMP"/>
    <property type="match status" value="1"/>
</dbReference>
<evidence type="ECO:0000256" key="1">
    <source>
        <dbReference type="ARBA" id="ARBA00000085"/>
    </source>
</evidence>
<keyword evidence="13" id="KW-0902">Two-component regulatory system</keyword>
<evidence type="ECO:0000256" key="8">
    <source>
        <dbReference type="ARBA" id="ARBA00022692"/>
    </source>
</evidence>
<dbReference type="CDD" id="cd00082">
    <property type="entry name" value="HisKA"/>
    <property type="match status" value="1"/>
</dbReference>
<dbReference type="InterPro" id="IPR036890">
    <property type="entry name" value="HATPase_C_sf"/>
</dbReference>
<evidence type="ECO:0000256" key="6">
    <source>
        <dbReference type="ARBA" id="ARBA00022553"/>
    </source>
</evidence>
<evidence type="ECO:0000313" key="19">
    <source>
        <dbReference type="Proteomes" id="UP000316093"/>
    </source>
</evidence>
<dbReference type="AlphaFoldDB" id="A0A4Y5YYT6"/>
<accession>A0A4Y5YYT6</accession>
<dbReference type="KEGG" id="lpy:FIV34_00195"/>
<keyword evidence="4" id="KW-1003">Cell membrane</keyword>